<evidence type="ECO:0000259" key="19">
    <source>
        <dbReference type="PROSITE" id="PS51483"/>
    </source>
</evidence>
<keyword evidence="10 15" id="KW-0460">Magnesium</keyword>
<dbReference type="CDD" id="cd00769">
    <property type="entry name" value="PheRS_beta_core"/>
    <property type="match status" value="1"/>
</dbReference>
<feature type="binding site" evidence="15">
    <location>
        <position position="459"/>
    </location>
    <ligand>
        <name>Mg(2+)</name>
        <dbReference type="ChEBI" id="CHEBI:18420"/>
        <note>shared with alpha subunit</note>
    </ligand>
</feature>
<keyword evidence="7 15" id="KW-0479">Metal-binding</keyword>
<dbReference type="Gene3D" id="2.40.50.140">
    <property type="entry name" value="Nucleic acid-binding proteins"/>
    <property type="match status" value="1"/>
</dbReference>
<evidence type="ECO:0000256" key="8">
    <source>
        <dbReference type="ARBA" id="ARBA00022741"/>
    </source>
</evidence>
<dbReference type="RefSeq" id="WP_189398452.1">
    <property type="nucleotide sequence ID" value="NZ_BMXA01000001.1"/>
</dbReference>
<feature type="binding site" evidence="15">
    <location>
        <position position="453"/>
    </location>
    <ligand>
        <name>Mg(2+)</name>
        <dbReference type="ChEBI" id="CHEBI:18420"/>
        <note>shared with alpha subunit</note>
    </ligand>
</feature>
<dbReference type="Pfam" id="PF17759">
    <property type="entry name" value="tRNA_synthFbeta"/>
    <property type="match status" value="1"/>
</dbReference>
<dbReference type="Gene3D" id="3.50.40.10">
    <property type="entry name" value="Phenylalanyl-trna Synthetase, Chain B, domain 3"/>
    <property type="match status" value="1"/>
</dbReference>
<keyword evidence="21" id="KW-1185">Reference proteome</keyword>
<dbReference type="GO" id="GO:0006432">
    <property type="term" value="P:phenylalanyl-tRNA aminoacylation"/>
    <property type="evidence" value="ECO:0007669"/>
    <property type="project" value="UniProtKB-UniRule"/>
</dbReference>
<evidence type="ECO:0000256" key="11">
    <source>
        <dbReference type="ARBA" id="ARBA00022884"/>
    </source>
</evidence>
<evidence type="ECO:0000256" key="9">
    <source>
        <dbReference type="ARBA" id="ARBA00022840"/>
    </source>
</evidence>
<dbReference type="InterPro" id="IPR012340">
    <property type="entry name" value="NA-bd_OB-fold"/>
</dbReference>
<keyword evidence="12 15" id="KW-0648">Protein biosynthesis</keyword>
<dbReference type="FunFam" id="3.30.70.380:FF:000001">
    <property type="entry name" value="Phenylalanine--tRNA ligase beta subunit"/>
    <property type="match status" value="1"/>
</dbReference>
<dbReference type="GO" id="GO:0000049">
    <property type="term" value="F:tRNA binding"/>
    <property type="evidence" value="ECO:0007669"/>
    <property type="project" value="UniProtKB-UniRule"/>
</dbReference>
<dbReference type="Pfam" id="PF03147">
    <property type="entry name" value="FDX-ACB"/>
    <property type="match status" value="1"/>
</dbReference>
<dbReference type="PANTHER" id="PTHR10947">
    <property type="entry name" value="PHENYLALANYL-TRNA SYNTHETASE BETA CHAIN AND LEUCINE-RICH REPEAT-CONTAINING PROTEIN 47"/>
    <property type="match status" value="1"/>
</dbReference>
<dbReference type="InterPro" id="IPR005147">
    <property type="entry name" value="tRNA_synthase_B5-dom"/>
</dbReference>
<dbReference type="FunFam" id="3.50.40.10:FF:000001">
    <property type="entry name" value="Phenylalanine--tRNA ligase beta subunit"/>
    <property type="match status" value="1"/>
</dbReference>
<dbReference type="PROSITE" id="PS51483">
    <property type="entry name" value="B5"/>
    <property type="match status" value="1"/>
</dbReference>
<dbReference type="FunFam" id="3.30.56.10:FF:000002">
    <property type="entry name" value="Phenylalanine--tRNA ligase beta subunit"/>
    <property type="match status" value="1"/>
</dbReference>
<evidence type="ECO:0000256" key="14">
    <source>
        <dbReference type="ARBA" id="ARBA00049255"/>
    </source>
</evidence>
<evidence type="ECO:0000256" key="6">
    <source>
        <dbReference type="ARBA" id="ARBA00022598"/>
    </source>
</evidence>
<keyword evidence="11 16" id="KW-0694">RNA-binding</keyword>
<comment type="subcellular location">
    <subcellularLocation>
        <location evidence="1 15">Cytoplasm</location>
    </subcellularLocation>
</comment>
<evidence type="ECO:0000256" key="12">
    <source>
        <dbReference type="ARBA" id="ARBA00022917"/>
    </source>
</evidence>
<keyword evidence="5 16" id="KW-0820">tRNA-binding</keyword>
<dbReference type="NCBIfam" id="NF045760">
    <property type="entry name" value="YtpR"/>
    <property type="match status" value="1"/>
</dbReference>
<comment type="catalytic activity">
    <reaction evidence="14 15">
        <text>tRNA(Phe) + L-phenylalanine + ATP = L-phenylalanyl-tRNA(Phe) + AMP + diphosphate + H(+)</text>
        <dbReference type="Rhea" id="RHEA:19413"/>
        <dbReference type="Rhea" id="RHEA-COMP:9668"/>
        <dbReference type="Rhea" id="RHEA-COMP:9699"/>
        <dbReference type="ChEBI" id="CHEBI:15378"/>
        <dbReference type="ChEBI" id="CHEBI:30616"/>
        <dbReference type="ChEBI" id="CHEBI:33019"/>
        <dbReference type="ChEBI" id="CHEBI:58095"/>
        <dbReference type="ChEBI" id="CHEBI:78442"/>
        <dbReference type="ChEBI" id="CHEBI:78531"/>
        <dbReference type="ChEBI" id="CHEBI:456215"/>
        <dbReference type="EC" id="6.1.1.20"/>
    </reaction>
</comment>
<dbReference type="Gene3D" id="3.30.70.380">
    <property type="entry name" value="Ferrodoxin-fold anticodon-binding domain"/>
    <property type="match status" value="1"/>
</dbReference>
<dbReference type="SUPFAM" id="SSF56037">
    <property type="entry name" value="PheT/TilS domain"/>
    <property type="match status" value="1"/>
</dbReference>
<comment type="subunit">
    <text evidence="3 15">Tetramer of two alpha and two beta subunits.</text>
</comment>
<gene>
    <name evidence="15 20" type="primary">pheT</name>
    <name evidence="20" type="ORF">GCM10008090_05360</name>
</gene>
<dbReference type="PROSITE" id="PS50886">
    <property type="entry name" value="TRBD"/>
    <property type="match status" value="1"/>
</dbReference>
<dbReference type="SMART" id="SM00896">
    <property type="entry name" value="FDX-ACB"/>
    <property type="match status" value="1"/>
</dbReference>
<sequence length="800" mass="87778">MIVSEQWLRDWVDVDLSAQEIADCLTNAGLEVDGVEAVGKPIDNLVVGRVLSVRKHPNADRLNLTTVDVGDQQLEIVCGASNVREELIVAVALIGAKLPNGLKIKRAKVRGIESNGMLCSASELGLEESSDGLIELDPDAEIGMRVDEYLQLDDHLIDIDLTPNRGDCLSVQGIARELNVLANGQYHPLDVGEITSQIDDEVDIDLLESDACPRYFARVVRGIDPKAATPIWMQERLRRSAVRPISAVVDITNYVMLELGQPMHAFDRAKLQGGVQVRFANDGELIALLDDSEATLSKDTLVIADQQSAIAIAGVMGGAGSSIGDDTIDIVLESAHFTRKSVAGTARRYGLHTESSQRFERGVDPMLCEQAIQRASELVLEICGGQVGPVCQSPNQVEIAGKPPVELRLSRLESLLGMSLDAEEVSNILNRIADQVSGGDGQWVVTPPSFRFDLEREADLVEEVARVKGYDNIPVAMPRIAPRSVVGTEAYITDRQVRQALVARDYREAITYSFIEPKLQQAFDSEAPVRLANPLAENMSVMRTSLIPGLVQALQFNINRQRERVRLFEVGASYHNTESGYREVKRLAGVVCGLRCPAQWGVGDAQNVDFYDIKADLDAVLSLTGQPKPIIFEQSTRFALHPGQQAVLTREVNDGTGDEESVVEIGWLGRLHPELEKQFNVNNVFVFELNLETALMARRPSFTTVSRYPSVKRDISVVVDDAVPVAALMRAVEIELGGPLRKVELFDVYRGTGVTEGSKSVSLSLELRFVDRTMTDEEVEALFSSARTVLEKEFGATLRS</sequence>
<dbReference type="InterPro" id="IPR020825">
    <property type="entry name" value="Phe-tRNA_synthase-like_B3/B4"/>
</dbReference>
<keyword evidence="8 15" id="KW-0547">Nucleotide-binding</keyword>
<evidence type="ECO:0000256" key="2">
    <source>
        <dbReference type="ARBA" id="ARBA00008653"/>
    </source>
</evidence>
<dbReference type="EC" id="6.1.1.20" evidence="15"/>
<reference evidence="20" key="1">
    <citation type="journal article" date="2014" name="Int. J. Syst. Evol. Microbiol.">
        <title>Complete genome sequence of Corynebacterium casei LMG S-19264T (=DSM 44701T), isolated from a smear-ripened cheese.</title>
        <authorList>
            <consortium name="US DOE Joint Genome Institute (JGI-PGF)"/>
            <person name="Walter F."/>
            <person name="Albersmeier A."/>
            <person name="Kalinowski J."/>
            <person name="Ruckert C."/>
        </authorList>
    </citation>
    <scope>NUCLEOTIDE SEQUENCE</scope>
    <source>
        <strain evidence="20">KCTC 12711</strain>
    </source>
</reference>
<evidence type="ECO:0000256" key="7">
    <source>
        <dbReference type="ARBA" id="ARBA00022723"/>
    </source>
</evidence>
<dbReference type="PANTHER" id="PTHR10947:SF0">
    <property type="entry name" value="PHENYLALANINE--TRNA LIGASE BETA SUBUNIT"/>
    <property type="match status" value="1"/>
</dbReference>
<proteinExistence type="inferred from homology"/>
<evidence type="ECO:0000256" key="3">
    <source>
        <dbReference type="ARBA" id="ARBA00011209"/>
    </source>
</evidence>
<evidence type="ECO:0000256" key="5">
    <source>
        <dbReference type="ARBA" id="ARBA00022555"/>
    </source>
</evidence>
<dbReference type="SUPFAM" id="SSF54991">
    <property type="entry name" value="Anticodon-binding domain of PheRS"/>
    <property type="match status" value="1"/>
</dbReference>
<feature type="binding site" evidence="15">
    <location>
        <position position="462"/>
    </location>
    <ligand>
        <name>Mg(2+)</name>
        <dbReference type="ChEBI" id="CHEBI:18420"/>
        <note>shared with alpha subunit</note>
    </ligand>
</feature>
<dbReference type="SUPFAM" id="SSF55681">
    <property type="entry name" value="Class II aaRS and biotin synthetases"/>
    <property type="match status" value="1"/>
</dbReference>
<keyword evidence="4 15" id="KW-0963">Cytoplasm</keyword>
<dbReference type="InterPro" id="IPR005121">
    <property type="entry name" value="Fdx_antiC-bd"/>
</dbReference>
<evidence type="ECO:0000256" key="10">
    <source>
        <dbReference type="ARBA" id="ARBA00022842"/>
    </source>
</evidence>
<keyword evidence="9 15" id="KW-0067">ATP-binding</keyword>
<comment type="cofactor">
    <cofactor evidence="15">
        <name>Mg(2+)</name>
        <dbReference type="ChEBI" id="CHEBI:18420"/>
    </cofactor>
    <text evidence="15">Binds 2 magnesium ions per tetramer.</text>
</comment>
<dbReference type="Pfam" id="PF03484">
    <property type="entry name" value="B5"/>
    <property type="match status" value="1"/>
</dbReference>
<evidence type="ECO:0000259" key="18">
    <source>
        <dbReference type="PROSITE" id="PS51447"/>
    </source>
</evidence>
<dbReference type="InterPro" id="IPR004532">
    <property type="entry name" value="Phe-tRNA-ligase_IIc_bsu_bact"/>
</dbReference>
<dbReference type="InterPro" id="IPR009061">
    <property type="entry name" value="DNA-bd_dom_put_sf"/>
</dbReference>
<comment type="similarity">
    <text evidence="2 15">Belongs to the phenylalanyl-tRNA synthetase beta subunit family. Type 1 subfamily.</text>
</comment>
<dbReference type="GO" id="GO:0004826">
    <property type="term" value="F:phenylalanine-tRNA ligase activity"/>
    <property type="evidence" value="ECO:0007669"/>
    <property type="project" value="UniProtKB-UniRule"/>
</dbReference>
<evidence type="ECO:0000259" key="17">
    <source>
        <dbReference type="PROSITE" id="PS50886"/>
    </source>
</evidence>
<dbReference type="PROSITE" id="PS51447">
    <property type="entry name" value="FDX_ACB"/>
    <property type="match status" value="1"/>
</dbReference>
<dbReference type="EMBL" id="BMXA01000001">
    <property type="protein sequence ID" value="GGZ99659.1"/>
    <property type="molecule type" value="Genomic_DNA"/>
</dbReference>
<dbReference type="AlphaFoldDB" id="A0A918RK86"/>
<dbReference type="SUPFAM" id="SSF50249">
    <property type="entry name" value="Nucleic acid-binding proteins"/>
    <property type="match status" value="1"/>
</dbReference>
<comment type="caution">
    <text evidence="20">The sequence shown here is derived from an EMBL/GenBank/DDBJ whole genome shotgun (WGS) entry which is preliminary data.</text>
</comment>
<dbReference type="GO" id="GO:0005524">
    <property type="term" value="F:ATP binding"/>
    <property type="evidence" value="ECO:0007669"/>
    <property type="project" value="UniProtKB-UniRule"/>
</dbReference>
<dbReference type="SMART" id="SM00873">
    <property type="entry name" value="B3_4"/>
    <property type="match status" value="1"/>
</dbReference>
<evidence type="ECO:0000256" key="4">
    <source>
        <dbReference type="ARBA" id="ARBA00022490"/>
    </source>
</evidence>
<evidence type="ECO:0000256" key="1">
    <source>
        <dbReference type="ARBA" id="ARBA00004496"/>
    </source>
</evidence>
<evidence type="ECO:0000256" key="16">
    <source>
        <dbReference type="PROSITE-ProRule" id="PRU00209"/>
    </source>
</evidence>
<dbReference type="InterPro" id="IPR036690">
    <property type="entry name" value="Fdx_antiC-bd_sf"/>
</dbReference>
<dbReference type="InterPro" id="IPR002547">
    <property type="entry name" value="tRNA-bd_dom"/>
</dbReference>
<name>A0A918RK86_9GAMM</name>
<accession>A0A918RK86</accession>
<protein>
    <recommendedName>
        <fullName evidence="15">Phenylalanine--tRNA ligase beta subunit</fullName>
        <ecNumber evidence="15">6.1.1.20</ecNumber>
    </recommendedName>
    <alternativeName>
        <fullName evidence="15">Phenylalanyl-tRNA synthetase beta subunit</fullName>
        <shortName evidence="15">PheRS</shortName>
    </alternativeName>
</protein>
<feature type="domain" description="FDX-ACB" evidence="18">
    <location>
        <begin position="706"/>
        <end position="799"/>
    </location>
</feature>
<organism evidence="20 21">
    <name type="scientific">Arenicella chitinivorans</name>
    <dbReference type="NCBI Taxonomy" id="1329800"/>
    <lineage>
        <taxon>Bacteria</taxon>
        <taxon>Pseudomonadati</taxon>
        <taxon>Pseudomonadota</taxon>
        <taxon>Gammaproteobacteria</taxon>
        <taxon>Arenicellales</taxon>
        <taxon>Arenicellaceae</taxon>
        <taxon>Arenicella</taxon>
    </lineage>
</organism>
<dbReference type="InterPro" id="IPR045864">
    <property type="entry name" value="aa-tRNA-synth_II/BPL/LPL"/>
</dbReference>
<feature type="domain" description="B5" evidence="19">
    <location>
        <begin position="400"/>
        <end position="475"/>
    </location>
</feature>
<dbReference type="Pfam" id="PF03483">
    <property type="entry name" value="B3_4"/>
    <property type="match status" value="1"/>
</dbReference>
<reference evidence="20" key="2">
    <citation type="submission" date="2020-09" db="EMBL/GenBank/DDBJ databases">
        <authorList>
            <person name="Sun Q."/>
            <person name="Kim S."/>
        </authorList>
    </citation>
    <scope>NUCLEOTIDE SEQUENCE</scope>
    <source>
        <strain evidence="20">KCTC 12711</strain>
    </source>
</reference>
<evidence type="ECO:0000313" key="20">
    <source>
        <dbReference type="EMBL" id="GGZ99659.1"/>
    </source>
</evidence>
<dbReference type="GO" id="GO:0009328">
    <property type="term" value="C:phenylalanine-tRNA ligase complex"/>
    <property type="evidence" value="ECO:0007669"/>
    <property type="project" value="TreeGrafter"/>
</dbReference>
<feature type="domain" description="TRNA-binding" evidence="17">
    <location>
        <begin position="39"/>
        <end position="147"/>
    </location>
</feature>
<dbReference type="InterPro" id="IPR005146">
    <property type="entry name" value="B3/B4_tRNA-bd"/>
</dbReference>
<dbReference type="SUPFAM" id="SSF46955">
    <property type="entry name" value="Putative DNA-binding domain"/>
    <property type="match status" value="1"/>
</dbReference>
<evidence type="ECO:0000313" key="21">
    <source>
        <dbReference type="Proteomes" id="UP000614811"/>
    </source>
</evidence>
<dbReference type="GO" id="GO:0000287">
    <property type="term" value="F:magnesium ion binding"/>
    <property type="evidence" value="ECO:0007669"/>
    <property type="project" value="UniProtKB-UniRule"/>
</dbReference>
<dbReference type="FunFam" id="2.40.50.140:FF:000045">
    <property type="entry name" value="Phenylalanine--tRNA ligase beta subunit"/>
    <property type="match status" value="1"/>
</dbReference>
<evidence type="ECO:0000256" key="13">
    <source>
        <dbReference type="ARBA" id="ARBA00023146"/>
    </source>
</evidence>
<dbReference type="SMART" id="SM00874">
    <property type="entry name" value="B5"/>
    <property type="match status" value="1"/>
</dbReference>
<dbReference type="HAMAP" id="MF_00283">
    <property type="entry name" value="Phe_tRNA_synth_beta1"/>
    <property type="match status" value="1"/>
</dbReference>
<feature type="binding site" evidence="15">
    <location>
        <position position="463"/>
    </location>
    <ligand>
        <name>Mg(2+)</name>
        <dbReference type="ChEBI" id="CHEBI:18420"/>
        <note>shared with alpha subunit</note>
    </ligand>
</feature>
<keyword evidence="6 15" id="KW-0436">Ligase</keyword>
<dbReference type="Pfam" id="PF01588">
    <property type="entry name" value="tRNA_bind"/>
    <property type="match status" value="1"/>
</dbReference>
<dbReference type="Gene3D" id="3.30.56.10">
    <property type="match status" value="2"/>
</dbReference>
<dbReference type="Gene3D" id="3.30.930.10">
    <property type="entry name" value="Bira Bifunctional Protein, Domain 2"/>
    <property type="match status" value="1"/>
</dbReference>
<dbReference type="NCBIfam" id="TIGR00472">
    <property type="entry name" value="pheT_bact"/>
    <property type="match status" value="1"/>
</dbReference>
<dbReference type="InterPro" id="IPR041616">
    <property type="entry name" value="PheRS_beta_core"/>
</dbReference>
<dbReference type="CDD" id="cd02796">
    <property type="entry name" value="tRNA_bind_bactPheRS"/>
    <property type="match status" value="1"/>
</dbReference>
<keyword evidence="13 15" id="KW-0030">Aminoacyl-tRNA synthetase</keyword>
<dbReference type="InterPro" id="IPR033714">
    <property type="entry name" value="tRNA_bind_bactPheRS"/>
</dbReference>
<evidence type="ECO:0000256" key="15">
    <source>
        <dbReference type="HAMAP-Rule" id="MF_00283"/>
    </source>
</evidence>
<dbReference type="FunFam" id="3.30.930.10:FF:000022">
    <property type="entry name" value="Phenylalanine--tRNA ligase beta subunit"/>
    <property type="match status" value="1"/>
</dbReference>
<dbReference type="Proteomes" id="UP000614811">
    <property type="component" value="Unassembled WGS sequence"/>
</dbReference>
<dbReference type="InterPro" id="IPR045060">
    <property type="entry name" value="Phe-tRNA-ligase_IIc_bsu"/>
</dbReference>